<comment type="caution">
    <text evidence="1">The sequence shown here is derived from an EMBL/GenBank/DDBJ whole genome shotgun (WGS) entry which is preliminary data.</text>
</comment>
<dbReference type="EMBL" id="BGPR01005297">
    <property type="protein sequence ID" value="GBN08813.1"/>
    <property type="molecule type" value="Genomic_DNA"/>
</dbReference>
<dbReference type="InterPro" id="IPR036397">
    <property type="entry name" value="RNaseH_sf"/>
</dbReference>
<protein>
    <recommendedName>
        <fullName evidence="3">Histone-lysine N-methyltransferase SETMAR</fullName>
    </recommendedName>
</protein>
<dbReference type="PANTHER" id="PTHR46060:SF1">
    <property type="entry name" value="MARINER MOS1 TRANSPOSASE-LIKE PROTEIN"/>
    <property type="match status" value="1"/>
</dbReference>
<dbReference type="AlphaFoldDB" id="A0A4Y2L4S0"/>
<keyword evidence="2" id="KW-1185">Reference proteome</keyword>
<dbReference type="PANTHER" id="PTHR46060">
    <property type="entry name" value="MARINER MOS1 TRANSPOSASE-LIKE PROTEIN"/>
    <property type="match status" value="1"/>
</dbReference>
<dbReference type="InterPro" id="IPR052709">
    <property type="entry name" value="Transposase-MT_Hybrid"/>
</dbReference>
<dbReference type="Proteomes" id="UP000499080">
    <property type="component" value="Unassembled WGS sequence"/>
</dbReference>
<evidence type="ECO:0008006" key="3">
    <source>
        <dbReference type="Google" id="ProtNLM"/>
    </source>
</evidence>
<organism evidence="1 2">
    <name type="scientific">Araneus ventricosus</name>
    <name type="common">Orbweaver spider</name>
    <name type="synonym">Epeira ventricosa</name>
    <dbReference type="NCBI Taxonomy" id="182803"/>
    <lineage>
        <taxon>Eukaryota</taxon>
        <taxon>Metazoa</taxon>
        <taxon>Ecdysozoa</taxon>
        <taxon>Arthropoda</taxon>
        <taxon>Chelicerata</taxon>
        <taxon>Arachnida</taxon>
        <taxon>Araneae</taxon>
        <taxon>Araneomorphae</taxon>
        <taxon>Entelegynae</taxon>
        <taxon>Araneoidea</taxon>
        <taxon>Araneidae</taxon>
        <taxon>Araneus</taxon>
    </lineage>
</organism>
<evidence type="ECO:0000313" key="1">
    <source>
        <dbReference type="EMBL" id="GBN08813.1"/>
    </source>
</evidence>
<accession>A0A4Y2L4S0</accession>
<reference evidence="1 2" key="1">
    <citation type="journal article" date="2019" name="Sci. Rep.">
        <title>Orb-weaving spider Araneus ventricosus genome elucidates the spidroin gene catalogue.</title>
        <authorList>
            <person name="Kono N."/>
            <person name="Nakamura H."/>
            <person name="Ohtoshi R."/>
            <person name="Moran D.A.P."/>
            <person name="Shinohara A."/>
            <person name="Yoshida Y."/>
            <person name="Fujiwara M."/>
            <person name="Mori M."/>
            <person name="Tomita M."/>
            <person name="Arakawa K."/>
        </authorList>
    </citation>
    <scope>NUCLEOTIDE SEQUENCE [LARGE SCALE GENOMIC DNA]</scope>
</reference>
<dbReference type="GO" id="GO:0003676">
    <property type="term" value="F:nucleic acid binding"/>
    <property type="evidence" value="ECO:0007669"/>
    <property type="project" value="InterPro"/>
</dbReference>
<dbReference type="Gene3D" id="3.30.420.10">
    <property type="entry name" value="Ribonuclease H-like superfamily/Ribonuclease H"/>
    <property type="match status" value="1"/>
</dbReference>
<sequence>MLWSSTSCVVIFAIFKQKVGLWKTINVAVSCQILRRLRRVILTSGVVLIHDKACPDKAVVTQQTPKKFKWDVSYHPTYSPDIATSDFHLFPELKNWLGGQSFQKNEQIQSNVKAHLTLLAGMFLEEGIGNLVR</sequence>
<name>A0A4Y2L4S0_ARAVE</name>
<proteinExistence type="predicted"/>
<evidence type="ECO:0000313" key="2">
    <source>
        <dbReference type="Proteomes" id="UP000499080"/>
    </source>
</evidence>
<gene>
    <name evidence="1" type="ORF">AVEN_261079_1</name>
</gene>